<name>A0A6J5MFU1_9CAUD</name>
<reference evidence="1" key="1">
    <citation type="submission" date="2020-04" db="EMBL/GenBank/DDBJ databases">
        <authorList>
            <person name="Chiriac C."/>
            <person name="Salcher M."/>
            <person name="Ghai R."/>
            <person name="Kavagutti S V."/>
        </authorList>
    </citation>
    <scope>NUCLEOTIDE SEQUENCE</scope>
</reference>
<dbReference type="EMBL" id="LR796409">
    <property type="protein sequence ID" value="CAB4142589.1"/>
    <property type="molecule type" value="Genomic_DNA"/>
</dbReference>
<accession>A0A6J5MFU1</accession>
<sequence>MLPILHPLEKTRIELKRSIQRIELFIKLNNDKKAKEVLTLLKQAQELIEG</sequence>
<evidence type="ECO:0000313" key="1">
    <source>
        <dbReference type="EMBL" id="CAB4142589.1"/>
    </source>
</evidence>
<protein>
    <submittedName>
        <fullName evidence="1">Uncharacterized protein</fullName>
    </submittedName>
</protein>
<proteinExistence type="predicted"/>
<gene>
    <name evidence="1" type="ORF">UFOVP451_31</name>
</gene>
<organism evidence="1">
    <name type="scientific">uncultured Caudovirales phage</name>
    <dbReference type="NCBI Taxonomy" id="2100421"/>
    <lineage>
        <taxon>Viruses</taxon>
        <taxon>Duplodnaviria</taxon>
        <taxon>Heunggongvirae</taxon>
        <taxon>Uroviricota</taxon>
        <taxon>Caudoviricetes</taxon>
        <taxon>Peduoviridae</taxon>
        <taxon>Maltschvirus</taxon>
        <taxon>Maltschvirus maltsch</taxon>
    </lineage>
</organism>